<reference evidence="4" key="2">
    <citation type="journal article" date="2008" name="Nucleic Acids Res.">
        <title>The rice annotation project database (RAP-DB): 2008 update.</title>
        <authorList>
            <consortium name="The rice annotation project (RAP)"/>
        </authorList>
    </citation>
    <scope>GENOME REANNOTATION</scope>
    <source>
        <strain evidence="4">cv. Nipponbare</strain>
    </source>
</reference>
<feature type="region of interest" description="Disordered" evidence="1">
    <location>
        <begin position="1"/>
        <end position="149"/>
    </location>
</feature>
<keyword evidence="2" id="KW-0812">Transmembrane</keyword>
<evidence type="ECO:0000313" key="3">
    <source>
        <dbReference type="EMBL" id="AAR01651.1"/>
    </source>
</evidence>
<accession>Q75LV2</accession>
<protein>
    <submittedName>
        <fullName evidence="3">Expressed protein</fullName>
    </submittedName>
</protein>
<evidence type="ECO:0000256" key="2">
    <source>
        <dbReference type="SAM" id="Phobius"/>
    </source>
</evidence>
<keyword evidence="2" id="KW-0472">Membrane</keyword>
<keyword evidence="2" id="KW-1133">Transmembrane helix</keyword>
<feature type="compositionally biased region" description="Low complexity" evidence="1">
    <location>
        <begin position="58"/>
        <end position="81"/>
    </location>
</feature>
<organism evidence="3 4">
    <name type="scientific">Oryza sativa subsp. japonica</name>
    <name type="common">Rice</name>
    <dbReference type="NCBI Taxonomy" id="39947"/>
    <lineage>
        <taxon>Eukaryota</taxon>
        <taxon>Viridiplantae</taxon>
        <taxon>Streptophyta</taxon>
        <taxon>Embryophyta</taxon>
        <taxon>Tracheophyta</taxon>
        <taxon>Spermatophyta</taxon>
        <taxon>Magnoliopsida</taxon>
        <taxon>Liliopsida</taxon>
        <taxon>Poales</taxon>
        <taxon>Poaceae</taxon>
        <taxon>BOP clade</taxon>
        <taxon>Oryzoideae</taxon>
        <taxon>Oryzeae</taxon>
        <taxon>Oryzinae</taxon>
        <taxon>Oryza</taxon>
        <taxon>Oryza sativa</taxon>
    </lineage>
</organism>
<proteinExistence type="predicted"/>
<feature type="compositionally biased region" description="Basic residues" evidence="1">
    <location>
        <begin position="108"/>
        <end position="123"/>
    </location>
</feature>
<dbReference type="AlphaFoldDB" id="Q75LV2"/>
<feature type="transmembrane region" description="Helical" evidence="2">
    <location>
        <begin position="159"/>
        <end position="177"/>
    </location>
</feature>
<dbReference type="Proteomes" id="UP000000763">
    <property type="component" value="Chromosome 3"/>
</dbReference>
<name>Q75LV2_ORYSJ</name>
<feature type="compositionally biased region" description="Basic and acidic residues" evidence="1">
    <location>
        <begin position="28"/>
        <end position="43"/>
    </location>
</feature>
<dbReference type="EMBL" id="AC091246">
    <property type="protein sequence ID" value="AAR01651.1"/>
    <property type="molecule type" value="Genomic_DNA"/>
</dbReference>
<evidence type="ECO:0000313" key="4">
    <source>
        <dbReference type="Proteomes" id="UP000000763"/>
    </source>
</evidence>
<evidence type="ECO:0000256" key="1">
    <source>
        <dbReference type="SAM" id="MobiDB-lite"/>
    </source>
</evidence>
<reference evidence="4" key="1">
    <citation type="journal article" date="2005" name="Nature">
        <title>The map-based sequence of the rice genome.</title>
        <authorList>
            <consortium name="International rice genome sequencing project (IRGSP)"/>
            <person name="Matsumoto T."/>
            <person name="Wu J."/>
            <person name="Kanamori H."/>
            <person name="Katayose Y."/>
            <person name="Fujisawa M."/>
            <person name="Namiki N."/>
            <person name="Mizuno H."/>
            <person name="Yamamoto K."/>
            <person name="Antonio B.A."/>
            <person name="Baba T."/>
            <person name="Sakata K."/>
            <person name="Nagamura Y."/>
            <person name="Aoki H."/>
            <person name="Arikawa K."/>
            <person name="Arita K."/>
            <person name="Bito T."/>
            <person name="Chiden Y."/>
            <person name="Fujitsuka N."/>
            <person name="Fukunaka R."/>
            <person name="Hamada M."/>
            <person name="Harada C."/>
            <person name="Hayashi A."/>
            <person name="Hijishita S."/>
            <person name="Honda M."/>
            <person name="Hosokawa S."/>
            <person name="Ichikawa Y."/>
            <person name="Idonuma A."/>
            <person name="Iijima M."/>
            <person name="Ikeda M."/>
            <person name="Ikeno M."/>
            <person name="Ito K."/>
            <person name="Ito S."/>
            <person name="Ito T."/>
            <person name="Ito Y."/>
            <person name="Ito Y."/>
            <person name="Iwabuchi A."/>
            <person name="Kamiya K."/>
            <person name="Karasawa W."/>
            <person name="Kurita K."/>
            <person name="Katagiri S."/>
            <person name="Kikuta A."/>
            <person name="Kobayashi H."/>
            <person name="Kobayashi N."/>
            <person name="Machita K."/>
            <person name="Maehara T."/>
            <person name="Masukawa M."/>
            <person name="Mizubayashi T."/>
            <person name="Mukai Y."/>
            <person name="Nagasaki H."/>
            <person name="Nagata Y."/>
            <person name="Naito S."/>
            <person name="Nakashima M."/>
            <person name="Nakama Y."/>
            <person name="Nakamichi Y."/>
            <person name="Nakamura M."/>
            <person name="Meguro A."/>
            <person name="Negishi M."/>
            <person name="Ohta I."/>
            <person name="Ohta T."/>
            <person name="Okamoto M."/>
            <person name="Ono N."/>
            <person name="Saji S."/>
            <person name="Sakaguchi M."/>
            <person name="Sakai K."/>
            <person name="Shibata M."/>
            <person name="Shimokawa T."/>
            <person name="Song J."/>
            <person name="Takazaki Y."/>
            <person name="Terasawa K."/>
            <person name="Tsugane M."/>
            <person name="Tsuji K."/>
            <person name="Ueda S."/>
            <person name="Waki K."/>
            <person name="Yamagata H."/>
            <person name="Yamamoto M."/>
            <person name="Yamamoto S."/>
            <person name="Yamane H."/>
            <person name="Yoshiki S."/>
            <person name="Yoshihara R."/>
            <person name="Yukawa K."/>
            <person name="Zhong H."/>
            <person name="Yano M."/>
            <person name="Yuan Q."/>
            <person name="Ouyang S."/>
            <person name="Liu J."/>
            <person name="Jones K.M."/>
            <person name="Gansberger K."/>
            <person name="Moffat K."/>
            <person name="Hill J."/>
            <person name="Bera J."/>
            <person name="Fadrosh D."/>
            <person name="Jin S."/>
            <person name="Johri S."/>
            <person name="Kim M."/>
            <person name="Overton L."/>
            <person name="Reardon M."/>
            <person name="Tsitrin T."/>
            <person name="Vuong H."/>
            <person name="Weaver B."/>
            <person name="Ciecko A."/>
            <person name="Tallon L."/>
            <person name="Jackson J."/>
            <person name="Pai G."/>
            <person name="Aken S.V."/>
            <person name="Utterback T."/>
            <person name="Reidmuller S."/>
            <person name="Feldblyum T."/>
            <person name="Hsiao J."/>
            <person name="Zismann V."/>
            <person name="Iobst S."/>
            <person name="de Vazeille A.R."/>
            <person name="Buell C.R."/>
            <person name="Ying K."/>
            <person name="Li Y."/>
            <person name="Lu T."/>
            <person name="Huang Y."/>
            <person name="Zhao Q."/>
            <person name="Feng Q."/>
            <person name="Zhang L."/>
            <person name="Zhu J."/>
            <person name="Weng Q."/>
            <person name="Mu J."/>
            <person name="Lu Y."/>
            <person name="Fan D."/>
            <person name="Liu Y."/>
            <person name="Guan J."/>
            <person name="Zhang Y."/>
            <person name="Yu S."/>
            <person name="Liu X."/>
            <person name="Zhang Y."/>
            <person name="Hong G."/>
            <person name="Han B."/>
            <person name="Choisne N."/>
            <person name="Demange N."/>
            <person name="Orjeda G."/>
            <person name="Samain S."/>
            <person name="Cattolico L."/>
            <person name="Pelletier E."/>
            <person name="Couloux A."/>
            <person name="Segurens B."/>
            <person name="Wincker P."/>
            <person name="D'Hont A."/>
            <person name="Scarpelli C."/>
            <person name="Weissenbach J."/>
            <person name="Salanoubat M."/>
            <person name="Quetier F."/>
            <person name="Yu Y."/>
            <person name="Kim H.R."/>
            <person name="Rambo T."/>
            <person name="Currie J."/>
            <person name="Collura K."/>
            <person name="Luo M."/>
            <person name="Yang T."/>
            <person name="Ammiraju J.S.S."/>
            <person name="Engler F."/>
            <person name="Soderlund C."/>
            <person name="Wing R.A."/>
            <person name="Palmer L.E."/>
            <person name="de la Bastide M."/>
            <person name="Spiegel L."/>
            <person name="Nascimento L."/>
            <person name="Zutavern T."/>
            <person name="O'Shaughnessy A."/>
            <person name="Dike S."/>
            <person name="Dedhia N."/>
            <person name="Preston R."/>
            <person name="Balija V."/>
            <person name="McCombie W.R."/>
            <person name="Chow T."/>
            <person name="Chen H."/>
            <person name="Chung M."/>
            <person name="Chen C."/>
            <person name="Shaw J."/>
            <person name="Wu H."/>
            <person name="Hsiao K."/>
            <person name="Chao Y."/>
            <person name="Chu M."/>
            <person name="Cheng C."/>
            <person name="Hour A."/>
            <person name="Lee P."/>
            <person name="Lin S."/>
            <person name="Lin Y."/>
            <person name="Liou J."/>
            <person name="Liu S."/>
            <person name="Hsing Y."/>
            <person name="Raghuvanshi S."/>
            <person name="Mohanty A."/>
            <person name="Bharti A.K."/>
            <person name="Gaur A."/>
            <person name="Gupta V."/>
            <person name="Kumar D."/>
            <person name="Ravi V."/>
            <person name="Vij S."/>
            <person name="Kapur A."/>
            <person name="Khurana P."/>
            <person name="Khurana P."/>
            <person name="Khurana J.P."/>
            <person name="Tyagi A.K."/>
            <person name="Gaikwad K."/>
            <person name="Singh A."/>
            <person name="Dalal V."/>
            <person name="Srivastava S."/>
            <person name="Dixit A."/>
            <person name="Pal A.K."/>
            <person name="Ghazi I.A."/>
            <person name="Yadav M."/>
            <person name="Pandit A."/>
            <person name="Bhargava A."/>
            <person name="Sureshbabu K."/>
            <person name="Batra K."/>
            <person name="Sharma T.R."/>
            <person name="Mohapatra T."/>
            <person name="Singh N.K."/>
            <person name="Messing J."/>
            <person name="Nelson A.B."/>
            <person name="Fuks G."/>
            <person name="Kavchok S."/>
            <person name="Keizer G."/>
            <person name="Linton E."/>
            <person name="Llaca V."/>
            <person name="Song R."/>
            <person name="Tanyolac B."/>
            <person name="Young S."/>
            <person name="Ho-Il K."/>
            <person name="Hahn J.H."/>
            <person name="Sangsakoo G."/>
            <person name="Vanavichit A."/>
            <person name="de Mattos Luiz.A.T."/>
            <person name="Zimmer P.D."/>
            <person name="Malone G."/>
            <person name="Dellagostin O."/>
            <person name="de Oliveira A.C."/>
            <person name="Bevan M."/>
            <person name="Bancroft I."/>
            <person name="Minx P."/>
            <person name="Cordum H."/>
            <person name="Wilson R."/>
            <person name="Cheng Z."/>
            <person name="Jin W."/>
            <person name="Jiang J."/>
            <person name="Leong S.A."/>
            <person name="Iwama H."/>
            <person name="Gojobori T."/>
            <person name="Itoh T."/>
            <person name="Niimura Y."/>
            <person name="Fujii Y."/>
            <person name="Habara T."/>
            <person name="Sakai H."/>
            <person name="Sato Y."/>
            <person name="Wilson G."/>
            <person name="Kumar K."/>
            <person name="McCouch S."/>
            <person name="Juretic N."/>
            <person name="Hoen D."/>
            <person name="Wright S."/>
            <person name="Bruskiewich R."/>
            <person name="Bureau T."/>
            <person name="Miyao A."/>
            <person name="Hirochika H."/>
            <person name="Nishikawa T."/>
            <person name="Kadowaki K."/>
            <person name="Sugiura M."/>
            <person name="Burr B."/>
            <person name="Sasaki T."/>
        </authorList>
    </citation>
    <scope>NUCLEOTIDE SEQUENCE [LARGE SCALE GENOMIC DNA]</scope>
    <source>
        <strain evidence="4">cv. Nipponbare</strain>
    </source>
</reference>
<gene>
    <name evidence="3" type="ordered locus">Os03g42800</name>
</gene>
<sequence>MMRKGQQRSSEAALEDDKCKPHLKGNKLRRELRDSDVKTDPAKPPHPHLSSRPQERFVSSPSRVLAAAAAAAKPSPPRLASQRSQDVPRRDPAAAEQGGGVQAAALPPHRHGLLRCRHPRRPLHPPLPQPRRGPPRAHPGALGRNHPPSPARCCSDGRIIFALVFHGWLQSYVWIGFLQTL</sequence>